<feature type="domain" description="DUF2207" evidence="3">
    <location>
        <begin position="37"/>
        <end position="213"/>
    </location>
</feature>
<dbReference type="OrthoDB" id="152184at2"/>
<accession>A0A0P6XG42</accession>
<feature type="signal peptide" evidence="2">
    <location>
        <begin position="1"/>
        <end position="29"/>
    </location>
</feature>
<comment type="caution">
    <text evidence="5">The sequence shown here is derived from an EMBL/GenBank/DDBJ whole genome shotgun (WGS) entry which is preliminary data.</text>
</comment>
<protein>
    <recommendedName>
        <fullName evidence="7">DUF2207 domain-containing protein</fullName>
    </recommendedName>
</protein>
<evidence type="ECO:0000313" key="5">
    <source>
        <dbReference type="EMBL" id="KPL82404.1"/>
    </source>
</evidence>
<gene>
    <name evidence="5" type="ORF">SE15_09570</name>
</gene>
<reference evidence="5 6" key="1">
    <citation type="submission" date="2015-07" db="EMBL/GenBank/DDBJ databases">
        <title>Whole genome sequence of Thermanaerothrix daxensis DSM 23592.</title>
        <authorList>
            <person name="Hemp J."/>
            <person name="Ward L.M."/>
            <person name="Pace L.A."/>
            <person name="Fischer W.W."/>
        </authorList>
    </citation>
    <scope>NUCLEOTIDE SEQUENCE [LARGE SCALE GENOMIC DNA]</scope>
    <source>
        <strain evidence="5 6">GNS-1</strain>
    </source>
</reference>
<feature type="transmembrane region" description="Helical" evidence="1">
    <location>
        <begin position="409"/>
        <end position="430"/>
    </location>
</feature>
<name>A0A0P6XG42_9CHLR</name>
<keyword evidence="1" id="KW-0812">Transmembrane</keyword>
<feature type="chain" id="PRO_5006133043" description="DUF2207 domain-containing protein" evidence="2">
    <location>
        <begin position="30"/>
        <end position="575"/>
    </location>
</feature>
<evidence type="ECO:0000313" key="6">
    <source>
        <dbReference type="Proteomes" id="UP000050544"/>
    </source>
</evidence>
<keyword evidence="1" id="KW-1133">Transmembrane helix</keyword>
<feature type="domain" description="Predicted membrane protein YciQ-like C-terminal" evidence="4">
    <location>
        <begin position="280"/>
        <end position="519"/>
    </location>
</feature>
<evidence type="ECO:0000259" key="4">
    <source>
        <dbReference type="Pfam" id="PF20990"/>
    </source>
</evidence>
<evidence type="ECO:0000256" key="2">
    <source>
        <dbReference type="SAM" id="SignalP"/>
    </source>
</evidence>
<dbReference type="RefSeq" id="WP_054521891.1">
    <property type="nucleotide sequence ID" value="NZ_LGKO01000005.1"/>
</dbReference>
<dbReference type="InterPro" id="IPR048389">
    <property type="entry name" value="YciQ-like_C"/>
</dbReference>
<dbReference type="EMBL" id="LGKO01000005">
    <property type="protein sequence ID" value="KPL82404.1"/>
    <property type="molecule type" value="Genomic_DNA"/>
</dbReference>
<proteinExistence type="predicted"/>
<dbReference type="Pfam" id="PF09972">
    <property type="entry name" value="DUF2207"/>
    <property type="match status" value="1"/>
</dbReference>
<dbReference type="Proteomes" id="UP000050544">
    <property type="component" value="Unassembled WGS sequence"/>
</dbReference>
<dbReference type="InterPro" id="IPR018702">
    <property type="entry name" value="DUF2207"/>
</dbReference>
<keyword evidence="1" id="KW-0472">Membrane</keyword>
<evidence type="ECO:0000259" key="3">
    <source>
        <dbReference type="Pfam" id="PF09972"/>
    </source>
</evidence>
<feature type="transmembrane region" description="Helical" evidence="1">
    <location>
        <begin position="239"/>
        <end position="261"/>
    </location>
</feature>
<evidence type="ECO:0008006" key="7">
    <source>
        <dbReference type="Google" id="ProtNLM"/>
    </source>
</evidence>
<dbReference type="STRING" id="869279.SE15_09570"/>
<keyword evidence="6" id="KW-1185">Reference proteome</keyword>
<keyword evidence="2" id="KW-0732">Signal</keyword>
<dbReference type="Pfam" id="PF20990">
    <property type="entry name" value="DUF2207_C"/>
    <property type="match status" value="1"/>
</dbReference>
<dbReference type="AlphaFoldDB" id="A0A0P6XG42"/>
<sequence length="575" mass="62283">MLARKTLPFGLVILAVLLFVLALPPATHAAARSYFAERYDVSLQILSNNRIQVEETVTFRFEGGPYTYAFRQLALDQLEGIEIQGATLDGVQLPEGDQPNQVEIKRSADPIEITWHFPPTQDDTRTLGLQYQVHGHIHLRDNAEGIFWQAIPEEHEYVIRQAQITVHYPAHLTPAERPQLRGAQYTTTPIPGGLIFTAYNIPANQGVTIEILFPRGSLIAQPPDWQARLLARGAQARQMAPWAIGLGLLVGLAALVALWTYRRQHQRPTVIIPPGIVTNPPDNLAPAQAAFLLNPTAVTPAQVAATLVHLAQKGWLRLEATHGGRGLFKSRDYALQRLRDTGGLKEHEQVLFEGLFTTRQGLQSSVRLSTLGGKLPRLITPFKQALTRELLGLGFLDAQRLSERQRLNVLTTLTFLLEIPLLILGLVLVLGSDALVGVGTLALGLAGGLMIAGIGMILFTYGWLLLTPQGETHAARWKGFKHYLDNLIKQRSGLQGEWLEAYLPYAVAFGNGLQWTEAFRDQGFAPAISWLLTPAGAGNMDDLLGAIAATSVITSTGADGGVGAGGGGGGASGAG</sequence>
<organism evidence="5 6">
    <name type="scientific">Thermanaerothrix daxensis</name>
    <dbReference type="NCBI Taxonomy" id="869279"/>
    <lineage>
        <taxon>Bacteria</taxon>
        <taxon>Bacillati</taxon>
        <taxon>Chloroflexota</taxon>
        <taxon>Anaerolineae</taxon>
        <taxon>Anaerolineales</taxon>
        <taxon>Anaerolineaceae</taxon>
        <taxon>Thermanaerothrix</taxon>
    </lineage>
</organism>
<evidence type="ECO:0000256" key="1">
    <source>
        <dbReference type="SAM" id="Phobius"/>
    </source>
</evidence>
<feature type="transmembrane region" description="Helical" evidence="1">
    <location>
        <begin position="442"/>
        <end position="466"/>
    </location>
</feature>